<dbReference type="EMBL" id="DVJO01000185">
    <property type="protein sequence ID" value="HIS83664.1"/>
    <property type="molecule type" value="Genomic_DNA"/>
</dbReference>
<proteinExistence type="predicted"/>
<dbReference type="Pfam" id="PF12682">
    <property type="entry name" value="Flavodoxin_4"/>
    <property type="match status" value="1"/>
</dbReference>
<evidence type="ECO:0000259" key="1">
    <source>
        <dbReference type="Pfam" id="PF12682"/>
    </source>
</evidence>
<dbReference type="PANTHER" id="PTHR39201">
    <property type="entry name" value="EXPORTED PROTEIN-RELATED"/>
    <property type="match status" value="1"/>
</dbReference>
<dbReference type="AlphaFoldDB" id="A0A9D1K5Q6"/>
<gene>
    <name evidence="2" type="ORF">IAD41_08695</name>
</gene>
<accession>A0A9D1K5Q6</accession>
<reference evidence="2" key="1">
    <citation type="submission" date="2020-10" db="EMBL/GenBank/DDBJ databases">
        <authorList>
            <person name="Gilroy R."/>
        </authorList>
    </citation>
    <scope>NUCLEOTIDE SEQUENCE</scope>
    <source>
        <strain evidence="2">CHK152-2994</strain>
    </source>
</reference>
<dbReference type="InterPro" id="IPR029039">
    <property type="entry name" value="Flavoprotein-like_sf"/>
</dbReference>
<dbReference type="InterPro" id="IPR008254">
    <property type="entry name" value="Flavodoxin/NO_synth"/>
</dbReference>
<sequence>MIDKKVLIAYYSHSGNTKAAAEKIQSVTGGDLFEIKPSKEYPKDYNTLVNLAQTEKQKDVKPELTDNGNIEDYEIIFIGTPVWWYTMASPVKTFITKNNFGGKIIVPFCTHGGGGASATYADMQKLALKAKVTEGYTTYENSANTQDIKKWITDLNL</sequence>
<dbReference type="SUPFAM" id="SSF52218">
    <property type="entry name" value="Flavoproteins"/>
    <property type="match status" value="1"/>
</dbReference>
<feature type="domain" description="Flavodoxin-like" evidence="1">
    <location>
        <begin position="5"/>
        <end position="153"/>
    </location>
</feature>
<protein>
    <submittedName>
        <fullName evidence="2">NAD(P)H-dependent oxidoreductase</fullName>
    </submittedName>
</protein>
<dbReference type="Gene3D" id="3.40.50.360">
    <property type="match status" value="1"/>
</dbReference>
<name>A0A9D1K5Q6_9BACT</name>
<organism evidence="2 3">
    <name type="scientific">Candidatus Scatenecus faecavium</name>
    <dbReference type="NCBI Taxonomy" id="2840915"/>
    <lineage>
        <taxon>Bacteria</taxon>
        <taxon>Candidatus Scatenecus</taxon>
    </lineage>
</organism>
<comment type="caution">
    <text evidence="2">The sequence shown here is derived from an EMBL/GenBank/DDBJ whole genome shotgun (WGS) entry which is preliminary data.</text>
</comment>
<evidence type="ECO:0000313" key="2">
    <source>
        <dbReference type="EMBL" id="HIS83664.1"/>
    </source>
</evidence>
<dbReference type="Proteomes" id="UP000824139">
    <property type="component" value="Unassembled WGS sequence"/>
</dbReference>
<evidence type="ECO:0000313" key="3">
    <source>
        <dbReference type="Proteomes" id="UP000824139"/>
    </source>
</evidence>
<dbReference type="PANTHER" id="PTHR39201:SF1">
    <property type="entry name" value="FLAVODOXIN-LIKE DOMAIN-CONTAINING PROTEIN"/>
    <property type="match status" value="1"/>
</dbReference>
<reference evidence="2" key="2">
    <citation type="journal article" date="2021" name="PeerJ">
        <title>Extensive microbial diversity within the chicken gut microbiome revealed by metagenomics and culture.</title>
        <authorList>
            <person name="Gilroy R."/>
            <person name="Ravi A."/>
            <person name="Getino M."/>
            <person name="Pursley I."/>
            <person name="Horton D.L."/>
            <person name="Alikhan N.F."/>
            <person name="Baker D."/>
            <person name="Gharbi K."/>
            <person name="Hall N."/>
            <person name="Watson M."/>
            <person name="Adriaenssens E.M."/>
            <person name="Foster-Nyarko E."/>
            <person name="Jarju S."/>
            <person name="Secka A."/>
            <person name="Antonio M."/>
            <person name="Oren A."/>
            <person name="Chaudhuri R.R."/>
            <person name="La Ragione R."/>
            <person name="Hildebrand F."/>
            <person name="Pallen M.J."/>
        </authorList>
    </citation>
    <scope>NUCLEOTIDE SEQUENCE</scope>
    <source>
        <strain evidence="2">CHK152-2994</strain>
    </source>
</reference>
<dbReference type="GO" id="GO:0010181">
    <property type="term" value="F:FMN binding"/>
    <property type="evidence" value="ECO:0007669"/>
    <property type="project" value="InterPro"/>
</dbReference>